<dbReference type="KEGG" id="dha:DEHA2E13398g"/>
<keyword evidence="5" id="KW-0175">Coiled coil</keyword>
<dbReference type="InterPro" id="IPR001138">
    <property type="entry name" value="Zn2Cys6_DnaBD"/>
</dbReference>
<dbReference type="eggNOG" id="ENOG502SABA">
    <property type="taxonomic scope" value="Eukaryota"/>
</dbReference>
<dbReference type="Proteomes" id="UP000000599">
    <property type="component" value="Chromosome E"/>
</dbReference>
<evidence type="ECO:0000256" key="5">
    <source>
        <dbReference type="SAM" id="Coils"/>
    </source>
</evidence>
<evidence type="ECO:0000256" key="3">
    <source>
        <dbReference type="ARBA" id="ARBA00023163"/>
    </source>
</evidence>
<keyword evidence="2" id="KW-0238">DNA-binding</keyword>
<name>Q6BPI3_DEBHA</name>
<dbReference type="GO" id="GO:0045944">
    <property type="term" value="P:positive regulation of transcription by RNA polymerase II"/>
    <property type="evidence" value="ECO:0007669"/>
    <property type="project" value="TreeGrafter"/>
</dbReference>
<feature type="compositionally biased region" description="Polar residues" evidence="6">
    <location>
        <begin position="62"/>
        <end position="76"/>
    </location>
</feature>
<dbReference type="AlphaFoldDB" id="Q6BPI3"/>
<sequence>MVNELGNTTSKQKQRNRVPVSCLICKRRKVKCDKAKPACGGCVKNGVPHLCEYVEPAWSNNNGATKLNANSKSKSYIGQPENSKKQQIQKDKLINEQRKEIEELKRKLIASQQQYLKGQTSDDLELKVTILEKLNVNNASSKSTIDINNDKSYTVKRQSQMHKQAYVDIYAWISIVKLDPHLTTLWYKITNLQKVYHLYKMNLINSKAKKELDISPSISNPVSKKTSYKINEIDFTHSLVPGAKTSNNYSKCPVVECDFNFMFEPSPTPVSTTTPASTTKSDETESPDKACPFHKDSEHISFIDRHSELSADSMNFLKKIQNIWNSILGLLRGNETMNYVQMNFLIDFYFHERKCTTESRSLLYFHKTEIQAIVRQDNGIFSLNFAEDQSRSDEDRYFNLILKGLYLCMLSLIIEESLEIIRSEADMGDINSISHEFRSLFPSEVLYLGLGYKANNILLIVQEYLLHVSNDKIFNEKISESLIYILCCTAFLNREVANYKKQGASSDSKSRFQTIFTQLLSNIFSKRGYLEVWKNPEDIGLTHNESEQRLRELRLGMCYLWSDLIRLVNLATFNITDLISHPKTILDLIFKFYDKIEECDKYNNHIIFIGDHGSVEDKELITTLSVNYLISRIYYNLRYGIVNVDEVKLTTNKLLKMIEICRPWKLADSLHNSTTIRNLETRCIFHYLSLHLSYIIILQNEEEGGHDARLNKLYCDFFVHFCEFMLFVEVAMKNEPRNSGSQHILLLVTESLTRAIHFIIGLLLRLGNTDESSTTPVLINKLISIIDNSLVVAEVKTGDQEEVYQALHERIVNVINQTITSLIDNYLTGKEKAIKLSKFWHFYLTFIKNSPKMSSIDYATVHANIPMFKGMNSQNMTQCPVIPGQTGGAQKCPVKHEISTMDYKSEFSKCPISQITTPMDDDVNSNPSNPGKCPIDHKALTEPQQSKKRKFPLNHASRQLMGVLPNGYNTVESNIRTSAQKLKCPVRGPPKESYSPATNSNNSHIHGFDPATTNNGIIDNMSNSMNTVDDVMVPGMLKSEESNLEIPNFGVNWQEFNDFDFEFLQNELMFKQVQDIEDNSFNNPSIEDLFR</sequence>
<dbReference type="RefSeq" id="XP_459887.2">
    <property type="nucleotide sequence ID" value="XM_459887.1"/>
</dbReference>
<dbReference type="PROSITE" id="PS50048">
    <property type="entry name" value="ZN2_CY6_FUNGAL_2"/>
    <property type="match status" value="1"/>
</dbReference>
<dbReference type="Gene3D" id="4.10.240.10">
    <property type="entry name" value="Zn(2)-C6 fungal-type DNA-binding domain"/>
    <property type="match status" value="1"/>
</dbReference>
<protein>
    <submittedName>
        <fullName evidence="8">DEHA2E13398p</fullName>
    </submittedName>
</protein>
<dbReference type="STRING" id="284592.Q6BPI3"/>
<evidence type="ECO:0000313" key="8">
    <source>
        <dbReference type="EMBL" id="CAG88128.2"/>
    </source>
</evidence>
<evidence type="ECO:0000256" key="4">
    <source>
        <dbReference type="ARBA" id="ARBA00023242"/>
    </source>
</evidence>
<feature type="compositionally biased region" description="Polar residues" evidence="6">
    <location>
        <begin position="995"/>
        <end position="1004"/>
    </location>
</feature>
<keyword evidence="9" id="KW-1185">Reference proteome</keyword>
<dbReference type="GO" id="GO:0000978">
    <property type="term" value="F:RNA polymerase II cis-regulatory region sequence-specific DNA binding"/>
    <property type="evidence" value="ECO:0007669"/>
    <property type="project" value="TreeGrafter"/>
</dbReference>
<dbReference type="GeneID" id="2902100"/>
<keyword evidence="4" id="KW-0539">Nucleus</keyword>
<dbReference type="InterPro" id="IPR050675">
    <property type="entry name" value="OAF3"/>
</dbReference>
<dbReference type="PANTHER" id="PTHR31069">
    <property type="entry name" value="OLEATE-ACTIVATED TRANSCRIPTION FACTOR 1-RELATED"/>
    <property type="match status" value="1"/>
</dbReference>
<feature type="region of interest" description="Disordered" evidence="6">
    <location>
        <begin position="268"/>
        <end position="290"/>
    </location>
</feature>
<feature type="compositionally biased region" description="Low complexity" evidence="6">
    <location>
        <begin position="269"/>
        <end position="279"/>
    </location>
</feature>
<keyword evidence="1" id="KW-0805">Transcription regulation</keyword>
<dbReference type="GO" id="GO:0000981">
    <property type="term" value="F:DNA-binding transcription factor activity, RNA polymerase II-specific"/>
    <property type="evidence" value="ECO:0007669"/>
    <property type="project" value="InterPro"/>
</dbReference>
<feature type="compositionally biased region" description="Basic and acidic residues" evidence="6">
    <location>
        <begin position="280"/>
        <end position="290"/>
    </location>
</feature>
<feature type="coiled-coil region" evidence="5">
    <location>
        <begin position="87"/>
        <end position="114"/>
    </location>
</feature>
<dbReference type="CDD" id="cd00067">
    <property type="entry name" value="GAL4"/>
    <property type="match status" value="1"/>
</dbReference>
<keyword evidence="3" id="KW-0804">Transcription</keyword>
<dbReference type="GO" id="GO:0005634">
    <property type="term" value="C:nucleus"/>
    <property type="evidence" value="ECO:0007669"/>
    <property type="project" value="TreeGrafter"/>
</dbReference>
<dbReference type="InterPro" id="IPR036864">
    <property type="entry name" value="Zn2-C6_fun-type_DNA-bd_sf"/>
</dbReference>
<dbReference type="EMBL" id="CR382137">
    <property type="protein sequence ID" value="CAG88128.2"/>
    <property type="molecule type" value="Genomic_DNA"/>
</dbReference>
<feature type="region of interest" description="Disordered" evidence="6">
    <location>
        <begin position="62"/>
        <end position="87"/>
    </location>
</feature>
<feature type="region of interest" description="Disordered" evidence="6">
    <location>
        <begin position="983"/>
        <end position="1004"/>
    </location>
</feature>
<dbReference type="SMART" id="SM00066">
    <property type="entry name" value="GAL4"/>
    <property type="match status" value="1"/>
</dbReference>
<evidence type="ECO:0000313" key="9">
    <source>
        <dbReference type="Proteomes" id="UP000000599"/>
    </source>
</evidence>
<evidence type="ECO:0000259" key="7">
    <source>
        <dbReference type="PROSITE" id="PS50048"/>
    </source>
</evidence>
<dbReference type="OMA" id="CPVIECD"/>
<organism evidence="8 9">
    <name type="scientific">Debaryomyces hansenii (strain ATCC 36239 / CBS 767 / BCRC 21394 / JCM 1990 / NBRC 0083 / IGC 2968)</name>
    <name type="common">Yeast</name>
    <name type="synonym">Torulaspora hansenii</name>
    <dbReference type="NCBI Taxonomy" id="284592"/>
    <lineage>
        <taxon>Eukaryota</taxon>
        <taxon>Fungi</taxon>
        <taxon>Dikarya</taxon>
        <taxon>Ascomycota</taxon>
        <taxon>Saccharomycotina</taxon>
        <taxon>Pichiomycetes</taxon>
        <taxon>Debaryomycetaceae</taxon>
        <taxon>Debaryomyces</taxon>
    </lineage>
</organism>
<evidence type="ECO:0000256" key="6">
    <source>
        <dbReference type="SAM" id="MobiDB-lite"/>
    </source>
</evidence>
<dbReference type="GO" id="GO:0008270">
    <property type="term" value="F:zinc ion binding"/>
    <property type="evidence" value="ECO:0007669"/>
    <property type="project" value="InterPro"/>
</dbReference>
<dbReference type="SUPFAM" id="SSF57701">
    <property type="entry name" value="Zn2/Cys6 DNA-binding domain"/>
    <property type="match status" value="1"/>
</dbReference>
<dbReference type="HOGENOM" id="CLU_005088_0_0_1"/>
<dbReference type="InParanoid" id="Q6BPI3"/>
<gene>
    <name evidence="8" type="ordered locus">DEHA2E13398g</name>
</gene>
<dbReference type="PROSITE" id="PS00463">
    <property type="entry name" value="ZN2_CY6_FUNGAL_1"/>
    <property type="match status" value="1"/>
</dbReference>
<reference evidence="8 9" key="1">
    <citation type="journal article" date="2004" name="Nature">
        <title>Genome evolution in yeasts.</title>
        <authorList>
            <consortium name="Genolevures"/>
            <person name="Dujon B."/>
            <person name="Sherman D."/>
            <person name="Fischer G."/>
            <person name="Durrens P."/>
            <person name="Casaregola S."/>
            <person name="Lafontaine I."/>
            <person name="de Montigny J."/>
            <person name="Marck C."/>
            <person name="Neuveglise C."/>
            <person name="Talla E."/>
            <person name="Goffard N."/>
            <person name="Frangeul L."/>
            <person name="Aigle M."/>
            <person name="Anthouard V."/>
            <person name="Babour A."/>
            <person name="Barbe V."/>
            <person name="Barnay S."/>
            <person name="Blanchin S."/>
            <person name="Beckerich J.M."/>
            <person name="Beyne E."/>
            <person name="Bleykasten C."/>
            <person name="Boisrame A."/>
            <person name="Boyer J."/>
            <person name="Cattolico L."/>
            <person name="Confanioleri F."/>
            <person name="de Daruvar A."/>
            <person name="Despons L."/>
            <person name="Fabre E."/>
            <person name="Fairhead C."/>
            <person name="Ferry-Dumazet H."/>
            <person name="Groppi A."/>
            <person name="Hantraye F."/>
            <person name="Hennequin C."/>
            <person name="Jauniaux N."/>
            <person name="Joyet P."/>
            <person name="Kachouri R."/>
            <person name="Kerrest A."/>
            <person name="Koszul R."/>
            <person name="Lemaire M."/>
            <person name="Lesur I."/>
            <person name="Ma L."/>
            <person name="Muller H."/>
            <person name="Nicaud J.M."/>
            <person name="Nikolski M."/>
            <person name="Oztas S."/>
            <person name="Ozier-Kalogeropoulos O."/>
            <person name="Pellenz S."/>
            <person name="Potier S."/>
            <person name="Richard G.F."/>
            <person name="Straub M.L."/>
            <person name="Suleau A."/>
            <person name="Swennene D."/>
            <person name="Tekaia F."/>
            <person name="Wesolowski-Louvel M."/>
            <person name="Westhof E."/>
            <person name="Wirth B."/>
            <person name="Zeniou-Meyer M."/>
            <person name="Zivanovic I."/>
            <person name="Bolotin-Fukuhara M."/>
            <person name="Thierry A."/>
            <person name="Bouchier C."/>
            <person name="Caudron B."/>
            <person name="Scarpelli C."/>
            <person name="Gaillardin C."/>
            <person name="Weissenbach J."/>
            <person name="Wincker P."/>
            <person name="Souciet J.L."/>
        </authorList>
    </citation>
    <scope>NUCLEOTIDE SEQUENCE [LARGE SCALE GENOMIC DNA]</scope>
    <source>
        <strain evidence="9">ATCC 36239 / CBS 767 / BCRC 21394 / JCM 1990 / NBRC 0083 / IGC 2968</strain>
    </source>
</reference>
<feature type="domain" description="Zn(2)-C6 fungal-type" evidence="7">
    <location>
        <begin position="21"/>
        <end position="53"/>
    </location>
</feature>
<dbReference type="OrthoDB" id="427480at2759"/>
<accession>Q6BPI3</accession>
<proteinExistence type="predicted"/>
<dbReference type="Pfam" id="PF00172">
    <property type="entry name" value="Zn_clus"/>
    <property type="match status" value="1"/>
</dbReference>
<evidence type="ECO:0000256" key="2">
    <source>
        <dbReference type="ARBA" id="ARBA00023125"/>
    </source>
</evidence>
<dbReference type="PANTHER" id="PTHR31069:SF12">
    <property type="entry name" value="TRANSCRIPTION FACTOR DOMAIN-CONTAINING PROTEIN"/>
    <property type="match status" value="1"/>
</dbReference>
<evidence type="ECO:0000256" key="1">
    <source>
        <dbReference type="ARBA" id="ARBA00023015"/>
    </source>
</evidence>